<dbReference type="InterPro" id="IPR036420">
    <property type="entry name" value="BRCT_dom_sf"/>
</dbReference>
<organism evidence="3 4">
    <name type="scientific">Mucor flavus</name>
    <dbReference type="NCBI Taxonomy" id="439312"/>
    <lineage>
        <taxon>Eukaryota</taxon>
        <taxon>Fungi</taxon>
        <taxon>Fungi incertae sedis</taxon>
        <taxon>Mucoromycota</taxon>
        <taxon>Mucoromycotina</taxon>
        <taxon>Mucoromycetes</taxon>
        <taxon>Mucorales</taxon>
        <taxon>Mucorineae</taxon>
        <taxon>Mucoraceae</taxon>
        <taxon>Mucor</taxon>
    </lineage>
</organism>
<proteinExistence type="predicted"/>
<evidence type="ECO:0000313" key="4">
    <source>
        <dbReference type="Proteomes" id="UP001473302"/>
    </source>
</evidence>
<sequence length="710" mass="80484">MWLLYAIKKNELGQFRDNIVSRLRPSQTYVIFRKGKIDDIFEAAIETNSISHSQVVDPKKLPEIRLVQIKSNKAEALVADRTVRDNITLHDEDVICLSANNTRFRVRWRYMVIFKNGPEDDDYRNMIEEASQLGFHLTRDWSKLVTHVWISDTPQTEISRALLLALMQQKYIVTKSWIQNVFIKSADRKFDYAACYKTIPPIEWKDFGPLKKSALLSRDERRLKLFEGMNFIAFDKEQVETLSPLVKDGKGSIIYFDLSSRDEIDIGTNTIFILPPDEHSYNQNRWEDLKKTLHERTGSVREIQEVEVGFAIIYCSTEHMCNPAASLSSFNLDSLDADDENPVKVKTEDDYNHPVSCSMPSTLPYNVGSPVEVSKHDLNNAMDHDYRPNNTMEHDYKQSSQPANSCRFDQNASLDDNNYTKFPLSSLALDHPMSLAEAMSPLEDYDDDDSNLPPMPSLDNIFDDFDFKTKPLPPPKRKFESEDSTPPANNASSVVCVPTASTVCSPIAPTVRSPVTSTTRLHTDPAVRSPDVSTARSPIASYTSSSIVPPVRETIFPLVTTPTEHTINRPTALSASISDSTEVMDRVYDTIDAMDTDDVPANTAPNATSNDANQPIPKTRYSKIFYASLVVNPSPQNRTVWSNGVNFKKFKKVKQFENLNSLDIVNLINSSQRARERARPRTASRLHRLDETEEIDPFLAISVPRRKAGW</sequence>
<gene>
    <name evidence="3" type="ORF">MFLAVUS_011294</name>
</gene>
<dbReference type="InterPro" id="IPR040227">
    <property type="entry name" value="Nibrin-rel"/>
</dbReference>
<comment type="caution">
    <text evidence="3">The sequence shown here is derived from an EMBL/GenBank/DDBJ whole genome shotgun (WGS) entry which is preliminary data.</text>
</comment>
<evidence type="ECO:0000313" key="3">
    <source>
        <dbReference type="EMBL" id="GAA5817743.1"/>
    </source>
</evidence>
<dbReference type="InterPro" id="IPR043014">
    <property type="entry name" value="Nibrin_BRCT2_sf"/>
</dbReference>
<evidence type="ECO:0000256" key="1">
    <source>
        <dbReference type="SAM" id="MobiDB-lite"/>
    </source>
</evidence>
<protein>
    <recommendedName>
        <fullName evidence="2">Nibrin second BRCT domain-containing protein</fullName>
    </recommendedName>
</protein>
<dbReference type="PANTHER" id="PTHR12162:SF0">
    <property type="entry name" value="NIBRIN"/>
    <property type="match status" value="1"/>
</dbReference>
<dbReference type="EMBL" id="BAABUK010000048">
    <property type="protein sequence ID" value="GAA5817743.1"/>
    <property type="molecule type" value="Genomic_DNA"/>
</dbReference>
<feature type="domain" description="Nibrin second BRCT" evidence="2">
    <location>
        <begin position="221"/>
        <end position="323"/>
    </location>
</feature>
<reference evidence="3 4" key="1">
    <citation type="submission" date="2024-04" db="EMBL/GenBank/DDBJ databases">
        <title>genome sequences of Mucor flavus KT1a and Helicostylum pulchrum KT1b strains isolated from the surface of a dry-aged beef.</title>
        <authorList>
            <person name="Toyotome T."/>
            <person name="Hosono M."/>
            <person name="Torimaru M."/>
            <person name="Fukuda K."/>
            <person name="Mikami N."/>
        </authorList>
    </citation>
    <scope>NUCLEOTIDE SEQUENCE [LARGE SCALE GENOMIC DNA]</scope>
    <source>
        <strain evidence="3 4">KT1a</strain>
    </source>
</reference>
<evidence type="ECO:0000259" key="2">
    <source>
        <dbReference type="Pfam" id="PF16508"/>
    </source>
</evidence>
<dbReference type="PANTHER" id="PTHR12162">
    <property type="entry name" value="NIBRIN-RELATED"/>
    <property type="match status" value="1"/>
</dbReference>
<feature type="region of interest" description="Disordered" evidence="1">
    <location>
        <begin position="469"/>
        <end position="491"/>
    </location>
</feature>
<dbReference type="InterPro" id="IPR032429">
    <property type="entry name" value="Nibrin_BRCT2"/>
</dbReference>
<dbReference type="Pfam" id="PF16508">
    <property type="entry name" value="NIBRIN_BRCT_II"/>
    <property type="match status" value="1"/>
</dbReference>
<dbReference type="Gene3D" id="3.40.50.10190">
    <property type="entry name" value="BRCT domain"/>
    <property type="match status" value="1"/>
</dbReference>
<keyword evidence="4" id="KW-1185">Reference proteome</keyword>
<name>A0ABP9ZF61_9FUNG</name>
<dbReference type="Proteomes" id="UP001473302">
    <property type="component" value="Unassembled WGS sequence"/>
</dbReference>
<accession>A0ABP9ZF61</accession>
<dbReference type="Gene3D" id="3.40.50.10980">
    <property type="entry name" value="Nibrin, BRCT2 domain"/>
    <property type="match status" value="1"/>
</dbReference>